<keyword evidence="4" id="KW-1185">Reference proteome</keyword>
<dbReference type="InterPro" id="IPR008271">
    <property type="entry name" value="Ser/Thr_kinase_AS"/>
</dbReference>
<name>A0A0F3GUX9_9BACT</name>
<dbReference type="CDD" id="cd14014">
    <property type="entry name" value="STKc_PknB_like"/>
    <property type="match status" value="1"/>
</dbReference>
<gene>
    <name evidence="3" type="ORF">MBAV_003331</name>
</gene>
<dbReference type="PANTHER" id="PTHR24361">
    <property type="entry name" value="MITOGEN-ACTIVATED KINASE KINASE KINASE"/>
    <property type="match status" value="1"/>
</dbReference>
<dbReference type="InterPro" id="IPR053235">
    <property type="entry name" value="Ser_Thr_kinase"/>
</dbReference>
<dbReference type="PROSITE" id="PS00108">
    <property type="entry name" value="PROTEIN_KINASE_ST"/>
    <property type="match status" value="1"/>
</dbReference>
<dbReference type="InterPro" id="IPR011009">
    <property type="entry name" value="Kinase-like_dom_sf"/>
</dbReference>
<dbReference type="EC" id="2.7.-.-" evidence="3"/>
<keyword evidence="3" id="KW-0723">Serine/threonine-protein kinase</keyword>
<dbReference type="PROSITE" id="PS50011">
    <property type="entry name" value="PROTEIN_KINASE_DOM"/>
    <property type="match status" value="1"/>
</dbReference>
<keyword evidence="3" id="KW-0808">Transferase</keyword>
<evidence type="ECO:0000259" key="2">
    <source>
        <dbReference type="PROSITE" id="PS50011"/>
    </source>
</evidence>
<accession>A0A0F3GUX9</accession>
<feature type="transmembrane region" description="Helical" evidence="1">
    <location>
        <begin position="444"/>
        <end position="465"/>
    </location>
</feature>
<dbReference type="GO" id="GO:0005737">
    <property type="term" value="C:cytoplasm"/>
    <property type="evidence" value="ECO:0007669"/>
    <property type="project" value="TreeGrafter"/>
</dbReference>
<sequence>MPSLESLCYGCFSEKGNQPVCRHCGYEDGKKLGPLVIKPGNLLAKNKYAVGRVLGKPGGFGITYIGWDTVLETKVAIKEFLPRDCAGRDTHSLTVVPHSREEQDVFQDGLVKFLEEARTLARFDHANIIRIRDFFEENATGYLVMDYCDGINLDEYLKSKGGRLSEKSTVAIMMPILDGLREVHANSFLHRDIKPLNILITRNKLPVLLDFGAARAAIREKSRSLTVVLTPGFAPYEQYQTHGKQGPWTDIYACGATMYYMISGHVPPDAIDRKNGTVKIAPLMKLAPDISKKTNEAIMLALSIDPQNRPATVKDFQKLLPITVAGTIPATEDYPVPPRPVRPTPVKNDNDDLKVCPLCAENVKRLAKKCHYCGHYFDKNFQQEMVQEPPSVDKLISSAYISFFAGLFLCGPIGSLLAIYYANKALKVIEDYPSYTSKKGTANTAFWLGVVLTCIYLLLLFIYLVK</sequence>
<dbReference type="Proteomes" id="UP000033423">
    <property type="component" value="Unassembled WGS sequence"/>
</dbReference>
<proteinExistence type="predicted"/>
<protein>
    <submittedName>
        <fullName evidence="3">Serine/threonine protein kinase</fullName>
        <ecNumber evidence="3">2.7.-.-</ecNumber>
    </submittedName>
</protein>
<evidence type="ECO:0000256" key="1">
    <source>
        <dbReference type="SAM" id="Phobius"/>
    </source>
</evidence>
<dbReference type="Gene3D" id="1.10.510.10">
    <property type="entry name" value="Transferase(Phosphotransferase) domain 1"/>
    <property type="match status" value="1"/>
</dbReference>
<keyword evidence="3" id="KW-0418">Kinase</keyword>
<keyword evidence="1" id="KW-1133">Transmembrane helix</keyword>
<dbReference type="Pfam" id="PF00069">
    <property type="entry name" value="Pkinase"/>
    <property type="match status" value="1"/>
</dbReference>
<dbReference type="GO" id="GO:0004674">
    <property type="term" value="F:protein serine/threonine kinase activity"/>
    <property type="evidence" value="ECO:0007669"/>
    <property type="project" value="UniProtKB-KW"/>
</dbReference>
<evidence type="ECO:0000313" key="4">
    <source>
        <dbReference type="Proteomes" id="UP000033423"/>
    </source>
</evidence>
<dbReference type="InterPro" id="IPR000719">
    <property type="entry name" value="Prot_kinase_dom"/>
</dbReference>
<dbReference type="AlphaFoldDB" id="A0A0F3GUX9"/>
<reference evidence="3 4" key="1">
    <citation type="submission" date="2015-02" db="EMBL/GenBank/DDBJ databases">
        <title>Single-cell genomics of uncultivated deep-branching MTB reveals a conserved set of magnetosome genes.</title>
        <authorList>
            <person name="Kolinko S."/>
            <person name="Richter M."/>
            <person name="Glockner F.O."/>
            <person name="Brachmann A."/>
            <person name="Schuler D."/>
        </authorList>
    </citation>
    <scope>NUCLEOTIDE SEQUENCE [LARGE SCALE GENOMIC DNA]</scope>
    <source>
        <strain evidence="3">TM-1</strain>
    </source>
</reference>
<dbReference type="EMBL" id="LACI01001435">
    <property type="protein sequence ID" value="KJU84468.1"/>
    <property type="molecule type" value="Genomic_DNA"/>
</dbReference>
<organism evidence="3 4">
    <name type="scientific">Candidatus Magnetobacterium bavaricum</name>
    <dbReference type="NCBI Taxonomy" id="29290"/>
    <lineage>
        <taxon>Bacteria</taxon>
        <taxon>Pseudomonadati</taxon>
        <taxon>Nitrospirota</taxon>
        <taxon>Thermodesulfovibrionia</taxon>
        <taxon>Thermodesulfovibrionales</taxon>
        <taxon>Candidatus Magnetobacteriaceae</taxon>
        <taxon>Candidatus Magnetobacterium</taxon>
    </lineage>
</organism>
<comment type="caution">
    <text evidence="3">The sequence shown here is derived from an EMBL/GenBank/DDBJ whole genome shotgun (WGS) entry which is preliminary data.</text>
</comment>
<dbReference type="PATRIC" id="fig|29290.4.peg.4415"/>
<evidence type="ECO:0000313" key="3">
    <source>
        <dbReference type="EMBL" id="KJU84468.1"/>
    </source>
</evidence>
<feature type="domain" description="Protein kinase" evidence="2">
    <location>
        <begin position="48"/>
        <end position="323"/>
    </location>
</feature>
<keyword evidence="1" id="KW-0812">Transmembrane</keyword>
<dbReference type="SUPFAM" id="SSF56112">
    <property type="entry name" value="Protein kinase-like (PK-like)"/>
    <property type="match status" value="1"/>
</dbReference>
<keyword evidence="1" id="KW-0472">Membrane</keyword>
<dbReference type="GO" id="GO:0005524">
    <property type="term" value="F:ATP binding"/>
    <property type="evidence" value="ECO:0007669"/>
    <property type="project" value="InterPro"/>
</dbReference>
<feature type="transmembrane region" description="Helical" evidence="1">
    <location>
        <begin position="399"/>
        <end position="423"/>
    </location>
</feature>
<dbReference type="SMART" id="SM00220">
    <property type="entry name" value="S_TKc"/>
    <property type="match status" value="1"/>
</dbReference>